<dbReference type="PANTHER" id="PTHR24567:SF74">
    <property type="entry name" value="HTH-TYPE TRANSCRIPTIONAL REGULATOR ARCR"/>
    <property type="match status" value="1"/>
</dbReference>
<keyword evidence="2" id="KW-0238">DNA-binding</keyword>
<evidence type="ECO:0000256" key="3">
    <source>
        <dbReference type="ARBA" id="ARBA00023163"/>
    </source>
</evidence>
<dbReference type="PROSITE" id="PS50042">
    <property type="entry name" value="CNMP_BINDING_3"/>
    <property type="match status" value="1"/>
</dbReference>
<feature type="domain" description="Cyclic nucleotide-binding" evidence="4">
    <location>
        <begin position="13"/>
        <end position="84"/>
    </location>
</feature>
<dbReference type="GO" id="GO:0003700">
    <property type="term" value="F:DNA-binding transcription factor activity"/>
    <property type="evidence" value="ECO:0007669"/>
    <property type="project" value="TreeGrafter"/>
</dbReference>
<accession>A0A645BM08</accession>
<dbReference type="Gene3D" id="1.10.10.10">
    <property type="entry name" value="Winged helix-like DNA-binding domain superfamily/Winged helix DNA-binding domain"/>
    <property type="match status" value="1"/>
</dbReference>
<dbReference type="InterPro" id="IPR036390">
    <property type="entry name" value="WH_DNA-bd_sf"/>
</dbReference>
<dbReference type="PANTHER" id="PTHR24567">
    <property type="entry name" value="CRP FAMILY TRANSCRIPTIONAL REGULATORY PROTEIN"/>
    <property type="match status" value="1"/>
</dbReference>
<dbReference type="SMART" id="SM00100">
    <property type="entry name" value="cNMP"/>
    <property type="match status" value="1"/>
</dbReference>
<evidence type="ECO:0000259" key="4">
    <source>
        <dbReference type="PROSITE" id="PS50042"/>
    </source>
</evidence>
<organism evidence="6">
    <name type="scientific">bioreactor metagenome</name>
    <dbReference type="NCBI Taxonomy" id="1076179"/>
    <lineage>
        <taxon>unclassified sequences</taxon>
        <taxon>metagenomes</taxon>
        <taxon>ecological metagenomes</taxon>
    </lineage>
</organism>
<protein>
    <submittedName>
        <fullName evidence="6">CRP-like cAMP-activated global transcriptional regulator</fullName>
    </submittedName>
</protein>
<proteinExistence type="predicted"/>
<dbReference type="InterPro" id="IPR012318">
    <property type="entry name" value="HTH_CRP"/>
</dbReference>
<dbReference type="Pfam" id="PF00027">
    <property type="entry name" value="cNMP_binding"/>
    <property type="match status" value="1"/>
</dbReference>
<dbReference type="InterPro" id="IPR050397">
    <property type="entry name" value="Env_Response_Regulators"/>
</dbReference>
<dbReference type="PROSITE" id="PS51063">
    <property type="entry name" value="HTH_CRP_2"/>
    <property type="match status" value="1"/>
</dbReference>
<sequence length="227" mass="26356">MKVLLSELKSLELFQQVKEETVISFMNKCEKLSIEKGEVLFLEREEVNNVYIILKGKVTMYRATSDGQKRIIYVLTDGTIINEVIFDGISASICCEGYEDTQVIAINKEDLLKIMEKDFEFTKLVIYSMSKKIRRLYRQLKNTAVIRVDKKVAAKLWKLSVDYGKPCNEETIIDLKITITYLAEMLGHPRETISRAMKTLEGKGLVMYMDKKIVVNQEKLLQFYRNL</sequence>
<feature type="domain" description="HTH crp-type" evidence="5">
    <location>
        <begin position="146"/>
        <end position="219"/>
    </location>
</feature>
<dbReference type="InterPro" id="IPR036388">
    <property type="entry name" value="WH-like_DNA-bd_sf"/>
</dbReference>
<dbReference type="Pfam" id="PF13545">
    <property type="entry name" value="HTH_Crp_2"/>
    <property type="match status" value="1"/>
</dbReference>
<name>A0A645BM08_9ZZZZ</name>
<keyword evidence="3" id="KW-0804">Transcription</keyword>
<dbReference type="GO" id="GO:0003677">
    <property type="term" value="F:DNA binding"/>
    <property type="evidence" value="ECO:0007669"/>
    <property type="project" value="UniProtKB-KW"/>
</dbReference>
<dbReference type="EMBL" id="VSSQ01021053">
    <property type="protein sequence ID" value="MPM66386.1"/>
    <property type="molecule type" value="Genomic_DNA"/>
</dbReference>
<dbReference type="InterPro" id="IPR014710">
    <property type="entry name" value="RmlC-like_jellyroll"/>
</dbReference>
<dbReference type="InterPro" id="IPR000595">
    <property type="entry name" value="cNMP-bd_dom"/>
</dbReference>
<comment type="caution">
    <text evidence="6">The sequence shown here is derived from an EMBL/GenBank/DDBJ whole genome shotgun (WGS) entry which is preliminary data.</text>
</comment>
<gene>
    <name evidence="6" type="primary">crp_13</name>
    <name evidence="6" type="ORF">SDC9_113293</name>
</gene>
<dbReference type="SUPFAM" id="SSF46785">
    <property type="entry name" value="Winged helix' DNA-binding domain"/>
    <property type="match status" value="1"/>
</dbReference>
<evidence type="ECO:0000259" key="5">
    <source>
        <dbReference type="PROSITE" id="PS51063"/>
    </source>
</evidence>
<dbReference type="SUPFAM" id="SSF51206">
    <property type="entry name" value="cAMP-binding domain-like"/>
    <property type="match status" value="1"/>
</dbReference>
<dbReference type="CDD" id="cd00038">
    <property type="entry name" value="CAP_ED"/>
    <property type="match status" value="1"/>
</dbReference>
<dbReference type="SMART" id="SM00419">
    <property type="entry name" value="HTH_CRP"/>
    <property type="match status" value="1"/>
</dbReference>
<keyword evidence="1" id="KW-0805">Transcription regulation</keyword>
<dbReference type="AlphaFoldDB" id="A0A645BM08"/>
<dbReference type="InterPro" id="IPR018490">
    <property type="entry name" value="cNMP-bd_dom_sf"/>
</dbReference>
<evidence type="ECO:0000256" key="1">
    <source>
        <dbReference type="ARBA" id="ARBA00023015"/>
    </source>
</evidence>
<dbReference type="GO" id="GO:0005829">
    <property type="term" value="C:cytosol"/>
    <property type="evidence" value="ECO:0007669"/>
    <property type="project" value="TreeGrafter"/>
</dbReference>
<evidence type="ECO:0000256" key="2">
    <source>
        <dbReference type="ARBA" id="ARBA00023125"/>
    </source>
</evidence>
<reference evidence="6" key="1">
    <citation type="submission" date="2019-08" db="EMBL/GenBank/DDBJ databases">
        <authorList>
            <person name="Kucharzyk K."/>
            <person name="Murdoch R.W."/>
            <person name="Higgins S."/>
            <person name="Loffler F."/>
        </authorList>
    </citation>
    <scope>NUCLEOTIDE SEQUENCE</scope>
</reference>
<dbReference type="Gene3D" id="2.60.120.10">
    <property type="entry name" value="Jelly Rolls"/>
    <property type="match status" value="1"/>
</dbReference>
<evidence type="ECO:0000313" key="6">
    <source>
        <dbReference type="EMBL" id="MPM66386.1"/>
    </source>
</evidence>